<organism evidence="3 4">
    <name type="scientific">Hypsizygus marmoreus</name>
    <name type="common">White beech mushroom</name>
    <name type="synonym">Agaricus marmoreus</name>
    <dbReference type="NCBI Taxonomy" id="39966"/>
    <lineage>
        <taxon>Eukaryota</taxon>
        <taxon>Fungi</taxon>
        <taxon>Dikarya</taxon>
        <taxon>Basidiomycota</taxon>
        <taxon>Agaricomycotina</taxon>
        <taxon>Agaricomycetes</taxon>
        <taxon>Agaricomycetidae</taxon>
        <taxon>Agaricales</taxon>
        <taxon>Tricholomatineae</taxon>
        <taxon>Lyophyllaceae</taxon>
        <taxon>Hypsizygus</taxon>
    </lineage>
</organism>
<feature type="region of interest" description="Disordered" evidence="1">
    <location>
        <begin position="840"/>
        <end position="937"/>
    </location>
</feature>
<feature type="compositionally biased region" description="Polar residues" evidence="1">
    <location>
        <begin position="448"/>
        <end position="462"/>
    </location>
</feature>
<feature type="compositionally biased region" description="Low complexity" evidence="1">
    <location>
        <begin position="419"/>
        <end position="447"/>
    </location>
</feature>
<dbReference type="InParanoid" id="A0A369JSQ5"/>
<feature type="compositionally biased region" description="Polar residues" evidence="1">
    <location>
        <begin position="926"/>
        <end position="937"/>
    </location>
</feature>
<feature type="compositionally biased region" description="Acidic residues" evidence="1">
    <location>
        <begin position="975"/>
        <end position="989"/>
    </location>
</feature>
<dbReference type="STRING" id="39966.A0A369JSQ5"/>
<feature type="compositionally biased region" description="Polar residues" evidence="1">
    <location>
        <begin position="902"/>
        <end position="914"/>
    </location>
</feature>
<evidence type="ECO:0000259" key="2">
    <source>
        <dbReference type="Pfam" id="PF25995"/>
    </source>
</evidence>
<feature type="compositionally biased region" description="Pro residues" evidence="1">
    <location>
        <begin position="492"/>
        <end position="502"/>
    </location>
</feature>
<feature type="region of interest" description="Disordered" evidence="1">
    <location>
        <begin position="270"/>
        <end position="289"/>
    </location>
</feature>
<dbReference type="GO" id="GO:0070822">
    <property type="term" value="C:Sin3-type complex"/>
    <property type="evidence" value="ECO:0007669"/>
    <property type="project" value="TreeGrafter"/>
</dbReference>
<dbReference type="Pfam" id="PF25995">
    <property type="entry name" value="STB6_N"/>
    <property type="match status" value="1"/>
</dbReference>
<feature type="compositionally biased region" description="Low complexity" evidence="1">
    <location>
        <begin position="503"/>
        <end position="519"/>
    </location>
</feature>
<accession>A0A369JSQ5</accession>
<feature type="domain" description="STB6-like N-terminal" evidence="2">
    <location>
        <begin position="62"/>
        <end position="175"/>
    </location>
</feature>
<name>A0A369JSQ5_HYPMA</name>
<evidence type="ECO:0000313" key="3">
    <source>
        <dbReference type="EMBL" id="RDB22723.1"/>
    </source>
</evidence>
<feature type="compositionally biased region" description="Basic and acidic residues" evidence="1">
    <location>
        <begin position="604"/>
        <end position="614"/>
    </location>
</feature>
<comment type="caution">
    <text evidence="3">The sequence shown here is derived from an EMBL/GenBank/DDBJ whole genome shotgun (WGS) entry which is preliminary data.</text>
</comment>
<feature type="region of interest" description="Disordered" evidence="1">
    <location>
        <begin position="1225"/>
        <end position="1252"/>
    </location>
</feature>
<dbReference type="PANTHER" id="PTHR31011">
    <property type="entry name" value="PROTEIN STB2-RELATED"/>
    <property type="match status" value="1"/>
</dbReference>
<dbReference type="EMBL" id="LUEZ02000049">
    <property type="protein sequence ID" value="RDB22723.1"/>
    <property type="molecule type" value="Genomic_DNA"/>
</dbReference>
<proteinExistence type="predicted"/>
<feature type="region of interest" description="Disordered" evidence="1">
    <location>
        <begin position="225"/>
        <end position="262"/>
    </location>
</feature>
<feature type="region of interest" description="Disordered" evidence="1">
    <location>
        <begin position="1"/>
        <end position="31"/>
    </location>
</feature>
<feature type="region of interest" description="Disordered" evidence="1">
    <location>
        <begin position="492"/>
        <end position="519"/>
    </location>
</feature>
<dbReference type="OrthoDB" id="19806at2759"/>
<protein>
    <recommendedName>
        <fullName evidence="2">STB6-like N-terminal domain-containing protein</fullName>
    </recommendedName>
</protein>
<feature type="compositionally biased region" description="Polar residues" evidence="1">
    <location>
        <begin position="1"/>
        <end position="15"/>
    </location>
</feature>
<feature type="compositionally biased region" description="Basic and acidic residues" evidence="1">
    <location>
        <begin position="687"/>
        <end position="699"/>
    </location>
</feature>
<dbReference type="InterPro" id="IPR059025">
    <property type="entry name" value="STB6_N"/>
</dbReference>
<keyword evidence="4" id="KW-1185">Reference proteome</keyword>
<feature type="compositionally biased region" description="Low complexity" evidence="1">
    <location>
        <begin position="1276"/>
        <end position="1287"/>
    </location>
</feature>
<feature type="compositionally biased region" description="Polar residues" evidence="1">
    <location>
        <begin position="273"/>
        <end position="289"/>
    </location>
</feature>
<feature type="region of interest" description="Disordered" evidence="1">
    <location>
        <begin position="419"/>
        <end position="469"/>
    </location>
</feature>
<feature type="region of interest" description="Disordered" evidence="1">
    <location>
        <begin position="562"/>
        <end position="623"/>
    </location>
</feature>
<feature type="region of interest" description="Disordered" evidence="1">
    <location>
        <begin position="678"/>
        <end position="701"/>
    </location>
</feature>
<sequence>MLGSSLPPSSTASTKRISRSPPAPLSRRQTGALTTTIPTQLLIPAIQFPIHPAQCLGIPLRFYVVHESLDIQGYQMYAVEKWIVERNRPVTVLVISVTALSPSPDLSASEAQAEWDKALHHLRRDGARPKETPSGVLMATSLAHFRSDYTIVHIPDGNFLAVREQLYTNINLLRMGCSGRSALTLEEPSDTTKNRFISTYNLPENISTGAVTSTDYLPIPVTLTKSRSHSHSNSTSVLNFNSPKHHSQEHHPSSPSGSVSRAKAGIGLGLPSTFGSPQSDIKTPSPASTTKITKDRTLFTATVLELVKLVQAGLAIFGLYGNPSGAPGTYPPLDGLLCDETVEGIRKWIVHVGEPCVGLEPMERIADPMFVAALVSLILAVRNKLAALGYSQVVPKDPFLQPHIFLYALTAYVQSTNPSNPNAVSPSNSPPTLYHTTSYTSTHSQSHVNYSGTGSTLTTPGQSMHGHTHGFGSPHFGGYMFPPYLHHLSPPMPHVLSPPPQITPSSSGGSSGSNPATAPPQVFLSRELVESIGAAYDAKVRATEGKGGGHGVRMRKALREKLRAGVDSDPDTGNAGFERDRGAMSGGEGGERGERGGIGIVSGGDREKDRERDTLGGVGTGVSSSGGQILSGIGSFASGLGLGVSSGSSANMGLGSVLEGTYDLSSFVRLVVGKEKGKGRKGAMGIGKEKKGKEKKGDGPDSLGYAYVGKEKEKDGGVGITVRALWTGGVATIVRLREREAERERMIAAGVSISERKRERGRLGIGDKEKDKERWALSDGDVDENAAMAKSETEEESDVAVAGSGFAGMMWGEKVQKKLESWTGISKRKGHMSLDLTAPSSRTAAGIGDPGTSPGRISMNDPMMTARPNLSRAGTMSVSPTLPPMSFSGGGDNDAEDDDLLSSGQVSPVDNQRPSPFHALHDGRSLVSTAPTTHTTSMEYDRKISEFNMKRPWGNRFHQSRVSSWADPVSARDVLDEEDETEAEEDEETRDMGGWKAKKRKRGYTFGSLLAGGSVVSEEPQEMELGEGKKHDWAECNAEYGMPSRQMMMFGPRRRRSFHDLSSLRDMHLIPVEHMRVDVELCGQLLVLSRREQHLQNVLACLHVLTNNLSAKSTLLREDYQSHLPILADLEARTQVISIIDAENAKADKTSHATHTIRYEAEQFRIPDLWHTATPPRQKVFQLREKVFGTGGRRLPQGIHGAHGRFNRLQWTLDGKERLVDHLGRTESEAEEEESMAHYLGRPEEDEEEVVQHPGIKPMWLLRFFTSWGKRWGAPAAATPAATADDTGNGPSEPTDHGNGNDAISKDMAEGSQKLSPVPKLNDTHDNGTHISSSLSA</sequence>
<evidence type="ECO:0000256" key="1">
    <source>
        <dbReference type="SAM" id="MobiDB-lite"/>
    </source>
</evidence>
<reference evidence="3" key="1">
    <citation type="submission" date="2018-04" db="EMBL/GenBank/DDBJ databases">
        <title>Whole genome sequencing of Hypsizygus marmoreus.</title>
        <authorList>
            <person name="Choi I.-G."/>
            <person name="Min B."/>
            <person name="Kim J.-G."/>
            <person name="Kim S."/>
            <person name="Oh Y.-L."/>
            <person name="Kong W.-S."/>
            <person name="Park H."/>
            <person name="Jeong J."/>
            <person name="Song E.-S."/>
        </authorList>
    </citation>
    <scope>NUCLEOTIDE SEQUENCE [LARGE SCALE GENOMIC DNA]</scope>
    <source>
        <strain evidence="3">51987-8</strain>
    </source>
</reference>
<gene>
    <name evidence="3" type="ORF">Hypma_010180</name>
</gene>
<dbReference type="Proteomes" id="UP000076154">
    <property type="component" value="Unassembled WGS sequence"/>
</dbReference>
<feature type="region of interest" description="Disordered" evidence="1">
    <location>
        <begin position="1276"/>
        <end position="1337"/>
    </location>
</feature>
<feature type="region of interest" description="Disordered" evidence="1">
    <location>
        <begin position="960"/>
        <end position="997"/>
    </location>
</feature>
<dbReference type="InterPro" id="IPR038919">
    <property type="entry name" value="STB2/STB2"/>
</dbReference>
<dbReference type="PANTHER" id="PTHR31011:SF2">
    <property type="entry name" value="PROTEIN STB2-RELATED"/>
    <property type="match status" value="1"/>
</dbReference>
<evidence type="ECO:0000313" key="4">
    <source>
        <dbReference type="Proteomes" id="UP000076154"/>
    </source>
</evidence>